<feature type="compositionally biased region" description="Polar residues" evidence="11">
    <location>
        <begin position="1499"/>
        <end position="1510"/>
    </location>
</feature>
<dbReference type="PROSITE" id="PS50067">
    <property type="entry name" value="KINESIN_MOTOR_2"/>
    <property type="match status" value="1"/>
</dbReference>
<comment type="caution">
    <text evidence="9">Lacks conserved residue(s) required for the propagation of feature annotation.</text>
</comment>
<keyword evidence="2" id="KW-0963">Cytoplasm</keyword>
<evidence type="ECO:0000256" key="1">
    <source>
        <dbReference type="ARBA" id="ARBA00004245"/>
    </source>
</evidence>
<dbReference type="CDD" id="cd22729">
    <property type="entry name" value="FHA_KIF13A"/>
    <property type="match status" value="1"/>
</dbReference>
<evidence type="ECO:0000313" key="14">
    <source>
        <dbReference type="Proteomes" id="UP001488838"/>
    </source>
</evidence>
<keyword evidence="6 10" id="KW-0175">Coiled coil</keyword>
<dbReference type="Pfam" id="PF12423">
    <property type="entry name" value="KIF1B"/>
    <property type="match status" value="1"/>
</dbReference>
<proteinExistence type="inferred from homology"/>
<evidence type="ECO:0000259" key="12">
    <source>
        <dbReference type="PROSITE" id="PS50067"/>
    </source>
</evidence>
<dbReference type="InterPro" id="IPR036961">
    <property type="entry name" value="Kinesin_motor_dom_sf"/>
</dbReference>
<dbReference type="InterPro" id="IPR027417">
    <property type="entry name" value="P-loop_NTPase"/>
</dbReference>
<dbReference type="InterPro" id="IPR000253">
    <property type="entry name" value="FHA_dom"/>
</dbReference>
<feature type="region of interest" description="Disordered" evidence="11">
    <location>
        <begin position="1392"/>
        <end position="1414"/>
    </location>
</feature>
<dbReference type="Pfam" id="PF00498">
    <property type="entry name" value="FHA"/>
    <property type="match status" value="1"/>
</dbReference>
<keyword evidence="3" id="KW-0493">Microtubule</keyword>
<dbReference type="Gene3D" id="3.40.850.10">
    <property type="entry name" value="Kinesin motor domain"/>
    <property type="match status" value="1"/>
</dbReference>
<dbReference type="PROSITE" id="PS00411">
    <property type="entry name" value="KINESIN_MOTOR_1"/>
    <property type="match status" value="1"/>
</dbReference>
<protein>
    <recommendedName>
        <fullName evidence="12">Kinesin motor domain-containing protein</fullName>
    </recommendedName>
</protein>
<comment type="caution">
    <text evidence="13">The sequence shown here is derived from an EMBL/GenBank/DDBJ whole genome shotgun (WGS) entry which is preliminary data.</text>
</comment>
<evidence type="ECO:0000256" key="10">
    <source>
        <dbReference type="SAM" id="Coils"/>
    </source>
</evidence>
<dbReference type="SMART" id="SM00129">
    <property type="entry name" value="KISc"/>
    <property type="match status" value="1"/>
</dbReference>
<feature type="region of interest" description="Disordered" evidence="11">
    <location>
        <begin position="552"/>
        <end position="571"/>
    </location>
</feature>
<dbReference type="GO" id="GO:0047496">
    <property type="term" value="P:vesicle transport along microtubule"/>
    <property type="evidence" value="ECO:0007669"/>
    <property type="project" value="UniProtKB-ARBA"/>
</dbReference>
<dbReference type="PANTHER" id="PTHR47117">
    <property type="entry name" value="STAR-RELATED LIPID TRANSFER PROTEIN 9"/>
    <property type="match status" value="1"/>
</dbReference>
<dbReference type="InterPro" id="IPR022164">
    <property type="entry name" value="Kinesin-like"/>
</dbReference>
<dbReference type="SUPFAM" id="SSF52540">
    <property type="entry name" value="P-loop containing nucleoside triphosphate hydrolases"/>
    <property type="match status" value="1"/>
</dbReference>
<evidence type="ECO:0000256" key="2">
    <source>
        <dbReference type="ARBA" id="ARBA00022490"/>
    </source>
</evidence>
<keyword evidence="8" id="KW-0206">Cytoskeleton</keyword>
<evidence type="ECO:0000256" key="3">
    <source>
        <dbReference type="ARBA" id="ARBA00022701"/>
    </source>
</evidence>
<dbReference type="PRINTS" id="PR00380">
    <property type="entry name" value="KINESINHEAVY"/>
</dbReference>
<evidence type="ECO:0000256" key="5">
    <source>
        <dbReference type="ARBA" id="ARBA00022840"/>
    </source>
</evidence>
<dbReference type="InterPro" id="IPR019821">
    <property type="entry name" value="Kinesin_motor_CS"/>
</dbReference>
<evidence type="ECO:0000256" key="4">
    <source>
        <dbReference type="ARBA" id="ARBA00022741"/>
    </source>
</evidence>
<keyword evidence="4" id="KW-0547">Nucleotide-binding</keyword>
<gene>
    <name evidence="13" type="ORF">U0070_027364</name>
</gene>
<evidence type="ECO:0000256" key="7">
    <source>
        <dbReference type="ARBA" id="ARBA00023175"/>
    </source>
</evidence>
<dbReference type="InterPro" id="IPR032405">
    <property type="entry name" value="Kinesin_assoc"/>
</dbReference>
<dbReference type="Proteomes" id="UP001488838">
    <property type="component" value="Unassembled WGS sequence"/>
</dbReference>
<name>A0AAW0I2D1_MYOGA</name>
<feature type="region of interest" description="Disordered" evidence="11">
    <location>
        <begin position="706"/>
        <end position="726"/>
    </location>
</feature>
<accession>A0AAW0I2D1</accession>
<dbReference type="SUPFAM" id="SSF49879">
    <property type="entry name" value="SMAD/FHA domain"/>
    <property type="match status" value="1"/>
</dbReference>
<dbReference type="EMBL" id="JBBHLL010000236">
    <property type="protein sequence ID" value="KAK7808575.1"/>
    <property type="molecule type" value="Genomic_DNA"/>
</dbReference>
<evidence type="ECO:0000313" key="13">
    <source>
        <dbReference type="EMBL" id="KAK7808575.1"/>
    </source>
</evidence>
<feature type="region of interest" description="Disordered" evidence="11">
    <location>
        <begin position="1311"/>
        <end position="1340"/>
    </location>
</feature>
<dbReference type="InterPro" id="IPR001752">
    <property type="entry name" value="Kinesin_motor_dom"/>
</dbReference>
<dbReference type="GO" id="GO:0003777">
    <property type="term" value="F:microtubule motor activity"/>
    <property type="evidence" value="ECO:0007669"/>
    <property type="project" value="InterPro"/>
</dbReference>
<evidence type="ECO:0000256" key="6">
    <source>
        <dbReference type="ARBA" id="ARBA00023054"/>
    </source>
</evidence>
<dbReference type="FunFam" id="3.40.850.10:FF:000167">
    <property type="entry name" value="Uncharacterized protein"/>
    <property type="match status" value="1"/>
</dbReference>
<dbReference type="Pfam" id="PF12473">
    <property type="entry name" value="DUF3694"/>
    <property type="match status" value="2"/>
</dbReference>
<dbReference type="GO" id="GO:0005874">
    <property type="term" value="C:microtubule"/>
    <property type="evidence" value="ECO:0007669"/>
    <property type="project" value="UniProtKB-KW"/>
</dbReference>
<feature type="coiled-coil region" evidence="10">
    <location>
        <begin position="283"/>
        <end position="328"/>
    </location>
</feature>
<dbReference type="Gene3D" id="2.60.200.20">
    <property type="match status" value="1"/>
</dbReference>
<dbReference type="FunFam" id="2.60.200.20:FF:000002">
    <property type="entry name" value="Kinesin family member 13A"/>
    <property type="match status" value="1"/>
</dbReference>
<dbReference type="GO" id="GO:0008017">
    <property type="term" value="F:microtubule binding"/>
    <property type="evidence" value="ECO:0007669"/>
    <property type="project" value="InterPro"/>
</dbReference>
<evidence type="ECO:0000256" key="9">
    <source>
        <dbReference type="PROSITE-ProRule" id="PRU00283"/>
    </source>
</evidence>
<sequence>MKEPKSLVADWDLQEQCSECVVDHCANSTLLLEGSGKSFSMMGHAEQLGLIPRLCCALFQRISLEQNESQTFKVEVSYMEIYNEKVRDLLDPKGSVPWVDVLTSSSLNSPVACDIESLMSEGNKSRTVAATNMNEESSRSHAVFNIIITQTLYDLQSGNSGEKVSKVSLVDLAGSERVSKTGAAGERLKEGSNINKSLTTLGLVISSLADQAAGKGKNKFVPYRDSVLTWLLKDNLGGNSQTSMIATISPAADNYEETLSTLRYADRAKRIVNHAVVNEDPNAKVIRELREEVEKLREQLSQAEAMKAPELKEKLEESEKLIKELTVTWEEKLRKTEEIAQERQRQLESMGISLETSGIKVGDDKCYLVNLNADPALNELLVYYLKDHTRVGADTSQDIQLFGIGIQPEHCEIDIAADGDITLTPKENARSCVNGTLVCSTTQLWHGDRILWGNNHFFRINLPKRKRRDWLKDFEKDTGPAEHDLDAASEASSEPDYNYEFAQMEVIMKTLNSNDPVQNVVQVLEKQYLEEKRTALEEQRLMYERELEQLRQQLSPERQPPSSASDRLAYSSQTAQQKVTQWAEERDELFRQSLAKLREQLVKANTLVREANFLAEEMNKLTDYQVTLQIPAANLSANRKAKRLYGKRGDPFYEAQENHNLIGVANVFLECLFCDVKLQYAVPIISQQGEVAGRLHVEVMRVTGTVPERVSEDDSSENSSESGSLEVVDSSGEVIHRVKKLTCRVIIKEATGLPLSLSNFVFCQYTFWDQCESTVAAPVVDPDVPSPQSRDAQYTVTFSHRKDFVVTVTEEFLEFISDGALAIEVWGHRCAGNGSSIWEVDSLHAKTRTLHDRWNEVTRRIEMWVSILELNELGEYAAVELHQAKDVNTGGVFQLRQGHSRRVQVTVKPVQHSGTLPLMVEAILSVSIGCVTARSTKLQRGLDSYQRDEEDGDDMDSYQHSLVGNGEEGMSRCAIDTQSASTNLTTTDDGGVMIRVVSQDESFRQKTEDDMEREARLVEQWVGLTEERNAVLVPAPGSGIPGAPADWVPPPGMETHIPVLFLDLNADDLSANEQLVGPHASGVNSILPKEHGSQFFYLPIIKHSGDEVSATASWDSSVHDSVHLNRVTPQNERIYLIVKTTVQLSHPAAMELVLRKRIAANIYNKQSFTQSLKRRISLINIFYSCGVTYEIVSNIPKATEEIEDRETLALLAARSENEGTLDGETYIEKYTRGVLQVENILSLERLRQAVTVKEALSTKARHIRRSLSTPNVHNVSSSRPDLSGFDEDDKGWPENQLDVSDYSSSYQDVACYGTLPRDSPRRSKEGYPSENPHALTVSPFKAFSPQPPKFFKPLMPVKEEHKKRTALEARPLLSQESMSPSQAHNPGCIVPPGSNGSSMPVEHNSKPEEKIDSEEEENELEAINRKLMHPQPYVPVEFADFSVYNASLENREWSSKAGLTDSSVLEKAVSRSPTTSSLTSGYFSHSASNATLSDMAVPSSDSSDQLALSTKDSECSEHSGPALTPDFKPASNKEPTEVERGLGKDQTITVPREENSALPKGNASPQSIPKINSRMPCRTASCSELDAGPSKNGQLAREFCPGEVTVEHTTNILEDHSFTEFMGVSDGRDFDGLTGCSVGEPSGRTDLPNETTDHKSVPDGPPDADQLHSKIDKEQVIIPRGNHGHMVGDSHASEGHSSAASPLPPWDSPRPLCDDSTRPQTSIGGAWHFPSPVGEAALCSVANHSLCSFQKGGDPKSRLTCVAVFVVCTSHMLPTV</sequence>
<keyword evidence="5" id="KW-0067">ATP-binding</keyword>
<feature type="domain" description="Kinesin motor" evidence="12">
    <location>
        <begin position="34"/>
        <end position="271"/>
    </location>
</feature>
<comment type="subcellular location">
    <subcellularLocation>
        <location evidence="1">Cytoplasm</location>
        <location evidence="1">Cytoskeleton</location>
    </subcellularLocation>
</comment>
<feature type="compositionally biased region" description="Basic and acidic residues" evidence="11">
    <location>
        <begin position="1318"/>
        <end position="1327"/>
    </location>
</feature>
<evidence type="ECO:0000256" key="8">
    <source>
        <dbReference type="ARBA" id="ARBA00023212"/>
    </source>
</evidence>
<comment type="similarity">
    <text evidence="9">Belongs to the TRAFAC class myosin-kinesin ATPase superfamily. Kinesin family.</text>
</comment>
<feature type="region of interest" description="Disordered" evidence="11">
    <location>
        <begin position="1267"/>
        <end position="1299"/>
    </location>
</feature>
<evidence type="ECO:0000256" key="11">
    <source>
        <dbReference type="SAM" id="MobiDB-lite"/>
    </source>
</evidence>
<dbReference type="Gene3D" id="6.10.250.2520">
    <property type="match status" value="1"/>
</dbReference>
<keyword evidence="7" id="KW-0505">Motor protein</keyword>
<dbReference type="Pfam" id="PF00225">
    <property type="entry name" value="Kinesin"/>
    <property type="match status" value="1"/>
</dbReference>
<dbReference type="Pfam" id="PF16183">
    <property type="entry name" value="Kinesin_assoc"/>
    <property type="match status" value="1"/>
</dbReference>
<feature type="compositionally biased region" description="Low complexity" evidence="11">
    <location>
        <begin position="717"/>
        <end position="726"/>
    </location>
</feature>
<dbReference type="InterPro" id="IPR008984">
    <property type="entry name" value="SMAD_FHA_dom_sf"/>
</dbReference>
<feature type="region of interest" description="Disordered" evidence="11">
    <location>
        <begin position="1683"/>
        <end position="1719"/>
    </location>
</feature>
<reference evidence="13 14" key="1">
    <citation type="journal article" date="2023" name="bioRxiv">
        <title>Conserved and derived expression patterns and positive selection on dental genes reveal complex evolutionary context of ever-growing rodent molars.</title>
        <authorList>
            <person name="Calamari Z.T."/>
            <person name="Song A."/>
            <person name="Cohen E."/>
            <person name="Akter M."/>
            <person name="Roy R.D."/>
            <person name="Hallikas O."/>
            <person name="Christensen M.M."/>
            <person name="Li P."/>
            <person name="Marangoni P."/>
            <person name="Jernvall J."/>
            <person name="Klein O.D."/>
        </authorList>
    </citation>
    <scope>NUCLEOTIDE SEQUENCE [LARGE SCALE GENOMIC DNA]</scope>
    <source>
        <strain evidence="13">V071</strain>
    </source>
</reference>
<dbReference type="GO" id="GO:0005524">
    <property type="term" value="F:ATP binding"/>
    <property type="evidence" value="ECO:0007669"/>
    <property type="project" value="UniProtKB-KW"/>
</dbReference>
<feature type="region of interest" description="Disordered" evidence="11">
    <location>
        <begin position="1636"/>
        <end position="1665"/>
    </location>
</feature>
<organism evidence="13 14">
    <name type="scientific">Myodes glareolus</name>
    <name type="common">Bank vole</name>
    <name type="synonym">Clethrionomys glareolus</name>
    <dbReference type="NCBI Taxonomy" id="447135"/>
    <lineage>
        <taxon>Eukaryota</taxon>
        <taxon>Metazoa</taxon>
        <taxon>Chordata</taxon>
        <taxon>Craniata</taxon>
        <taxon>Vertebrata</taxon>
        <taxon>Euteleostomi</taxon>
        <taxon>Mammalia</taxon>
        <taxon>Eutheria</taxon>
        <taxon>Euarchontoglires</taxon>
        <taxon>Glires</taxon>
        <taxon>Rodentia</taxon>
        <taxon>Myomorpha</taxon>
        <taxon>Muroidea</taxon>
        <taxon>Cricetidae</taxon>
        <taxon>Arvicolinae</taxon>
        <taxon>Myodes</taxon>
    </lineage>
</organism>
<feature type="compositionally biased region" description="Polar residues" evidence="11">
    <location>
        <begin position="1267"/>
        <end position="1280"/>
    </location>
</feature>
<feature type="region of interest" description="Disordered" evidence="11">
    <location>
        <begin position="1494"/>
        <end position="1542"/>
    </location>
</feature>
<keyword evidence="14" id="KW-1185">Reference proteome</keyword>
<dbReference type="InterPro" id="IPR022140">
    <property type="entry name" value="Kinesin-like_KIF1-typ"/>
</dbReference>